<feature type="signal peptide" evidence="1">
    <location>
        <begin position="1"/>
        <end position="24"/>
    </location>
</feature>
<organism evidence="2 3">
    <name type="scientific">Mariniblastus fucicola</name>
    <dbReference type="NCBI Taxonomy" id="980251"/>
    <lineage>
        <taxon>Bacteria</taxon>
        <taxon>Pseudomonadati</taxon>
        <taxon>Planctomycetota</taxon>
        <taxon>Planctomycetia</taxon>
        <taxon>Pirellulales</taxon>
        <taxon>Pirellulaceae</taxon>
        <taxon>Mariniblastus</taxon>
    </lineage>
</organism>
<name>A0A5B9P9A8_9BACT</name>
<dbReference type="Proteomes" id="UP000322214">
    <property type="component" value="Chromosome"/>
</dbReference>
<evidence type="ECO:0000313" key="3">
    <source>
        <dbReference type="Proteomes" id="UP000322214"/>
    </source>
</evidence>
<feature type="chain" id="PRO_5022954671" description="DUF1127 domain-containing protein" evidence="1">
    <location>
        <begin position="25"/>
        <end position="84"/>
    </location>
</feature>
<evidence type="ECO:0008006" key="4">
    <source>
        <dbReference type="Google" id="ProtNLM"/>
    </source>
</evidence>
<accession>A0A5B9P9A8</accession>
<gene>
    <name evidence="2" type="ORF">MFFC18_13680</name>
</gene>
<dbReference type="KEGG" id="mff:MFFC18_13680"/>
<evidence type="ECO:0000313" key="2">
    <source>
        <dbReference type="EMBL" id="QEG21512.1"/>
    </source>
</evidence>
<dbReference type="STRING" id="980251.GCA_001642875_00341"/>
<sequence precursor="true">MFRISLLTSSFAAIILLVSSGCTASRNTDPRSPSEVFFDVMFGILEQTDDERFDEQNRSALEKRRQWQCENLSESELSDLGIRK</sequence>
<keyword evidence="1" id="KW-0732">Signal</keyword>
<dbReference type="PROSITE" id="PS51257">
    <property type="entry name" value="PROKAR_LIPOPROTEIN"/>
    <property type="match status" value="1"/>
</dbReference>
<evidence type="ECO:0000256" key="1">
    <source>
        <dbReference type="SAM" id="SignalP"/>
    </source>
</evidence>
<keyword evidence="3" id="KW-1185">Reference proteome</keyword>
<dbReference type="AlphaFoldDB" id="A0A5B9P9A8"/>
<proteinExistence type="predicted"/>
<protein>
    <recommendedName>
        <fullName evidence="4">DUF1127 domain-containing protein</fullName>
    </recommendedName>
</protein>
<reference evidence="2 3" key="1">
    <citation type="submission" date="2019-08" db="EMBL/GenBank/DDBJ databases">
        <title>Deep-cultivation of Planctomycetes and their phenomic and genomic characterization uncovers novel biology.</title>
        <authorList>
            <person name="Wiegand S."/>
            <person name="Jogler M."/>
            <person name="Boedeker C."/>
            <person name="Pinto D."/>
            <person name="Vollmers J."/>
            <person name="Rivas-Marin E."/>
            <person name="Kohn T."/>
            <person name="Peeters S.H."/>
            <person name="Heuer A."/>
            <person name="Rast P."/>
            <person name="Oberbeckmann S."/>
            <person name="Bunk B."/>
            <person name="Jeske O."/>
            <person name="Meyerdierks A."/>
            <person name="Storesund J.E."/>
            <person name="Kallscheuer N."/>
            <person name="Luecker S."/>
            <person name="Lage O.M."/>
            <person name="Pohl T."/>
            <person name="Merkel B.J."/>
            <person name="Hornburger P."/>
            <person name="Mueller R.-W."/>
            <person name="Bruemmer F."/>
            <person name="Labrenz M."/>
            <person name="Spormann A.M."/>
            <person name="Op den Camp H."/>
            <person name="Overmann J."/>
            <person name="Amann R."/>
            <person name="Jetten M.S.M."/>
            <person name="Mascher T."/>
            <person name="Medema M.H."/>
            <person name="Devos D.P."/>
            <person name="Kaster A.-K."/>
            <person name="Ovreas L."/>
            <person name="Rohde M."/>
            <person name="Galperin M.Y."/>
            <person name="Jogler C."/>
        </authorList>
    </citation>
    <scope>NUCLEOTIDE SEQUENCE [LARGE SCALE GENOMIC DNA]</scope>
    <source>
        <strain evidence="2 3">FC18</strain>
    </source>
</reference>
<dbReference type="EMBL" id="CP042912">
    <property type="protein sequence ID" value="QEG21512.1"/>
    <property type="molecule type" value="Genomic_DNA"/>
</dbReference>